<protein>
    <submittedName>
        <fullName evidence="1">Peptide methionine sulfoxide reductase</fullName>
    </submittedName>
</protein>
<keyword evidence="2" id="KW-1185">Reference proteome</keyword>
<dbReference type="Proteomes" id="UP001597012">
    <property type="component" value="Unassembled WGS sequence"/>
</dbReference>
<comment type="caution">
    <text evidence="1">The sequence shown here is derived from an EMBL/GenBank/DDBJ whole genome shotgun (WGS) entry which is preliminary data.</text>
</comment>
<sequence length="76" mass="8792">MNKTYGVTRKDFNKGKSIKLYAEELGGADFISLNYYLTTKSHSLKPCEMPEQKVIHFLMNYKSRNNQETNDRIANG</sequence>
<dbReference type="RefSeq" id="WP_379934945.1">
    <property type="nucleotide sequence ID" value="NZ_JBHTHY010000011.1"/>
</dbReference>
<name>A0ABW3B6T9_9FLAO</name>
<gene>
    <name evidence="1" type="ORF">ACFQZJ_12425</name>
</gene>
<organism evidence="1 2">
    <name type="scientific">Maribacter chungangensis</name>
    <dbReference type="NCBI Taxonomy" id="1069117"/>
    <lineage>
        <taxon>Bacteria</taxon>
        <taxon>Pseudomonadati</taxon>
        <taxon>Bacteroidota</taxon>
        <taxon>Flavobacteriia</taxon>
        <taxon>Flavobacteriales</taxon>
        <taxon>Flavobacteriaceae</taxon>
        <taxon>Maribacter</taxon>
    </lineage>
</organism>
<evidence type="ECO:0000313" key="1">
    <source>
        <dbReference type="EMBL" id="MFD0798269.1"/>
    </source>
</evidence>
<accession>A0ABW3B6T9</accession>
<reference evidence="2" key="1">
    <citation type="journal article" date="2019" name="Int. J. Syst. Evol. Microbiol.">
        <title>The Global Catalogue of Microorganisms (GCM) 10K type strain sequencing project: providing services to taxonomists for standard genome sequencing and annotation.</title>
        <authorList>
            <consortium name="The Broad Institute Genomics Platform"/>
            <consortium name="The Broad Institute Genome Sequencing Center for Infectious Disease"/>
            <person name="Wu L."/>
            <person name="Ma J."/>
        </authorList>
    </citation>
    <scope>NUCLEOTIDE SEQUENCE [LARGE SCALE GENOMIC DNA]</scope>
    <source>
        <strain evidence="2">CCUG 61948</strain>
    </source>
</reference>
<proteinExistence type="predicted"/>
<dbReference type="EMBL" id="JBHTHY010000011">
    <property type="protein sequence ID" value="MFD0798269.1"/>
    <property type="molecule type" value="Genomic_DNA"/>
</dbReference>
<evidence type="ECO:0000313" key="2">
    <source>
        <dbReference type="Proteomes" id="UP001597012"/>
    </source>
</evidence>